<dbReference type="InterPro" id="IPR036116">
    <property type="entry name" value="FN3_sf"/>
</dbReference>
<dbReference type="Proteomes" id="UP000315369">
    <property type="component" value="Unassembled WGS sequence"/>
</dbReference>
<dbReference type="Gene3D" id="2.60.40.10">
    <property type="entry name" value="Immunoglobulins"/>
    <property type="match status" value="1"/>
</dbReference>
<name>A0A540WYI6_9BACT</name>
<proteinExistence type="predicted"/>
<protein>
    <submittedName>
        <fullName evidence="2">Fibronectin type III domain-containing protein</fullName>
    </submittedName>
</protein>
<reference evidence="2 3" key="1">
    <citation type="submission" date="2019-06" db="EMBL/GenBank/DDBJ databases">
        <authorList>
            <person name="Livingstone P."/>
            <person name="Whitworth D."/>
        </authorList>
    </citation>
    <scope>NUCLEOTIDE SEQUENCE [LARGE SCALE GENOMIC DNA]</scope>
    <source>
        <strain evidence="2 3">AM401</strain>
    </source>
</reference>
<dbReference type="CDD" id="cd00063">
    <property type="entry name" value="FN3"/>
    <property type="match status" value="1"/>
</dbReference>
<dbReference type="InterPro" id="IPR003961">
    <property type="entry name" value="FN3_dom"/>
</dbReference>
<dbReference type="SUPFAM" id="SSF49265">
    <property type="entry name" value="Fibronectin type III"/>
    <property type="match status" value="1"/>
</dbReference>
<dbReference type="InterPro" id="IPR013783">
    <property type="entry name" value="Ig-like_fold"/>
</dbReference>
<dbReference type="Gene3D" id="2.60.120.260">
    <property type="entry name" value="Galactose-binding domain-like"/>
    <property type="match status" value="1"/>
</dbReference>
<evidence type="ECO:0000313" key="3">
    <source>
        <dbReference type="Proteomes" id="UP000315369"/>
    </source>
</evidence>
<keyword evidence="3" id="KW-1185">Reference proteome</keyword>
<accession>A0A540WYI6</accession>
<dbReference type="AlphaFoldDB" id="A0A540WYI6"/>
<organism evidence="2 3">
    <name type="scientific">Myxococcus llanfairpwllgwyngyllgogerychwyrndrobwllllantysiliogogogochensis</name>
    <dbReference type="NCBI Taxonomy" id="2590453"/>
    <lineage>
        <taxon>Bacteria</taxon>
        <taxon>Pseudomonadati</taxon>
        <taxon>Myxococcota</taxon>
        <taxon>Myxococcia</taxon>
        <taxon>Myxococcales</taxon>
        <taxon>Cystobacterineae</taxon>
        <taxon>Myxococcaceae</taxon>
        <taxon>Myxococcus</taxon>
    </lineage>
</organism>
<feature type="domain" description="Fibronectin type-III" evidence="1">
    <location>
        <begin position="412"/>
        <end position="509"/>
    </location>
</feature>
<comment type="caution">
    <text evidence="2">The sequence shown here is derived from an EMBL/GenBank/DDBJ whole genome shotgun (WGS) entry which is preliminary data.</text>
</comment>
<dbReference type="EMBL" id="VIFM01000080">
    <property type="protein sequence ID" value="TQF14043.1"/>
    <property type="molecule type" value="Genomic_DNA"/>
</dbReference>
<gene>
    <name evidence="2" type="ORF">FJV41_20815</name>
</gene>
<dbReference type="PROSITE" id="PS50853">
    <property type="entry name" value="FN3"/>
    <property type="match status" value="1"/>
</dbReference>
<dbReference type="RefSeq" id="WP_181790807.1">
    <property type="nucleotide sequence ID" value="NZ_VIFM01000080.1"/>
</dbReference>
<evidence type="ECO:0000259" key="1">
    <source>
        <dbReference type="PROSITE" id="PS50853"/>
    </source>
</evidence>
<sequence length="786" mass="83967">MVSAAGYSTWLRVRLRGSDNIDVDLSSVHGHDWLLDATWTATLDAPVGTATVNLRRYCGGMSIAPQVVSSPANGSGVLYDPLLREGRHIRIDVMTVPLGLSRAAGAWRECFFGRIEDVAGAGDVITLTCRDMTGLLQDVNIKEERAYGADTVGVAVQVVMNQILSAEGLGDFGPVTPVDPMWQLGRYKQEKMPVMDALQDLAGQLGWDLRLRWRVGHGFAFTLAPPERTTTTPVWWFGPEAYGDVDGITRRLTDIRNSVRVVYPDSNDRDSAGNAKRKMLTEVNSVSIAEYGERWSEIVEASTSNINTEAEARRLARAFINDMSESALELSVTVPLWWHLELGDFLQLWPDYINFDEPQQLAVQSIEHVVSAKKAETKLVLRGRPSTSRVAWLKREAIPGIGKAAPFTGPDAPSSMVVTNTVNGSSVAFTPAASGPAWDAFELHLSSTSGFAPSSSTFRGLSSTTRFDVAGLAPGASYYARVRGRDARGNVGTASAEVTLAPRFVTPLDLQPYVNVSVLPPNGDFEALTTASGLPDTWLMDVGTWGTDASVVSDALTGARAVRLLAVSTSSPAIRSQLMAVRESNRYGVDLYAKAATTVTVFGASIRWLDSAQALLAESTVIQVSPPAGSYARYSGSAEAPAGARYARVVISLFSSVGAGRPLTVDSVIFAPLSLVSERPTPVTGPMFAAGGTGWTNFGAPERAAMYLKGLGEEVALEGAIRSGTIGGIAFYVPAGYRPSANIRCVTAAANGFARIRIEPTGAVIVESAPDSTRVHLDGARFVARG</sequence>
<evidence type="ECO:0000313" key="2">
    <source>
        <dbReference type="EMBL" id="TQF14043.1"/>
    </source>
</evidence>